<dbReference type="Proteomes" id="UP001159042">
    <property type="component" value="Unassembled WGS sequence"/>
</dbReference>
<dbReference type="EMBL" id="JANEYG010000208">
    <property type="protein sequence ID" value="KAJ8911208.1"/>
    <property type="molecule type" value="Genomic_DNA"/>
</dbReference>
<evidence type="ECO:0000313" key="2">
    <source>
        <dbReference type="EMBL" id="KAJ8911208.1"/>
    </source>
</evidence>
<sequence>MIIFLSTQELAFRGNDESVDSDNQGNFKELAKFAATLDENFKKFTDPSHSSVFTGLSKTIQNDLIESTSKIIMQTIRAEINNATCFSWEIDETTDISCFSQMSIIFRFVHNVFDHIIEHLDQWDDISIREANGTEVSLLIPEGLKVLFHSLI</sequence>
<protein>
    <recommendedName>
        <fullName evidence="1">DUF4371 domain-containing protein</fullName>
    </recommendedName>
</protein>
<reference evidence="2 3" key="1">
    <citation type="journal article" date="2023" name="Insect Mol. Biol.">
        <title>Genome sequencing provides insights into the evolution of gene families encoding plant cell wall-degrading enzymes in longhorned beetles.</title>
        <authorList>
            <person name="Shin N.R."/>
            <person name="Okamura Y."/>
            <person name="Kirsch R."/>
            <person name="Pauchet Y."/>
        </authorList>
    </citation>
    <scope>NUCLEOTIDE SEQUENCE [LARGE SCALE GENOMIC DNA]</scope>
    <source>
        <strain evidence="2">EAD_L_NR</strain>
    </source>
</reference>
<evidence type="ECO:0000259" key="1">
    <source>
        <dbReference type="Pfam" id="PF14291"/>
    </source>
</evidence>
<proteinExistence type="predicted"/>
<dbReference type="Pfam" id="PF14291">
    <property type="entry name" value="DUF4371"/>
    <property type="match status" value="1"/>
</dbReference>
<dbReference type="AlphaFoldDB" id="A0AAV8VAR0"/>
<dbReference type="PANTHER" id="PTHR45749:SF28">
    <property type="entry name" value="ZINC FINGER MYM-TYPE PROTEIN 1-LIKE-RELATED"/>
    <property type="match status" value="1"/>
</dbReference>
<feature type="domain" description="DUF4371" evidence="1">
    <location>
        <begin position="5"/>
        <end position="111"/>
    </location>
</feature>
<accession>A0AAV8VAR0</accession>
<gene>
    <name evidence="2" type="ORF">NQ315_004428</name>
</gene>
<evidence type="ECO:0000313" key="3">
    <source>
        <dbReference type="Proteomes" id="UP001159042"/>
    </source>
</evidence>
<organism evidence="2 3">
    <name type="scientific">Exocentrus adspersus</name>
    <dbReference type="NCBI Taxonomy" id="1586481"/>
    <lineage>
        <taxon>Eukaryota</taxon>
        <taxon>Metazoa</taxon>
        <taxon>Ecdysozoa</taxon>
        <taxon>Arthropoda</taxon>
        <taxon>Hexapoda</taxon>
        <taxon>Insecta</taxon>
        <taxon>Pterygota</taxon>
        <taxon>Neoptera</taxon>
        <taxon>Endopterygota</taxon>
        <taxon>Coleoptera</taxon>
        <taxon>Polyphaga</taxon>
        <taxon>Cucujiformia</taxon>
        <taxon>Chrysomeloidea</taxon>
        <taxon>Cerambycidae</taxon>
        <taxon>Lamiinae</taxon>
        <taxon>Acanthocinini</taxon>
        <taxon>Exocentrus</taxon>
    </lineage>
</organism>
<keyword evidence="3" id="KW-1185">Reference proteome</keyword>
<comment type="caution">
    <text evidence="2">The sequence shown here is derived from an EMBL/GenBank/DDBJ whole genome shotgun (WGS) entry which is preliminary data.</text>
</comment>
<name>A0AAV8VAR0_9CUCU</name>
<dbReference type="InterPro" id="IPR025398">
    <property type="entry name" value="DUF4371"/>
</dbReference>
<dbReference type="PANTHER" id="PTHR45749">
    <property type="match status" value="1"/>
</dbReference>